<keyword evidence="3" id="KW-1185">Reference proteome</keyword>
<sequence>MRNSTRFGLILLGLTLLVITLIDVTRDRQVDWTRTYNQYDKIPYGLFVTRSELPTILDKRPISNFTNTSYPFIKTFLKGKEASSVVYVVDRFTEGKEVVDELLNYVGRGGEVFISSNVIPYRLLDTLGIKQDYYYEQDPSVLLDFEDRPFSLSNGKKAFYKDLEYPGLFYDLDSSTVRIIGSFEAGKNKQKYPNFIEAKYHKGRFIFHLEPLMFTNYYMLQSDNYQYGATALKLLSRKEVYWYDAWNNNEKEARTPLRFLLLNDGLRQGWYILLFALILLLLFKSKREQAAVKVVLPEPNLSKEFAKTIASMYFENGTPGNLGQKKIEYFLYDLRTQFQLDIQQLEEPDFVPQLAMKSGVSVDICRNLIRILIANRNNKSMTDKGLLALNELIEDFKHKANML</sequence>
<name>A0A1X7KKW2_9SPHI</name>
<dbReference type="RefSeq" id="WP_144036590.1">
    <property type="nucleotide sequence ID" value="NZ_FXAU01000005.1"/>
</dbReference>
<dbReference type="EMBL" id="FXAU01000005">
    <property type="protein sequence ID" value="SMG41348.1"/>
    <property type="molecule type" value="Genomic_DNA"/>
</dbReference>
<organism evidence="2 3">
    <name type="scientific">Sphingobacterium psychroaquaticum</name>
    <dbReference type="NCBI Taxonomy" id="561061"/>
    <lineage>
        <taxon>Bacteria</taxon>
        <taxon>Pseudomonadati</taxon>
        <taxon>Bacteroidota</taxon>
        <taxon>Sphingobacteriia</taxon>
        <taxon>Sphingobacteriales</taxon>
        <taxon>Sphingobacteriaceae</taxon>
        <taxon>Sphingobacterium</taxon>
    </lineage>
</organism>
<keyword evidence="1" id="KW-0812">Transmembrane</keyword>
<proteinExistence type="predicted"/>
<dbReference type="OrthoDB" id="1111222at2"/>
<accession>A0A1X7KKW2</accession>
<keyword evidence="1" id="KW-0472">Membrane</keyword>
<dbReference type="Proteomes" id="UP000192980">
    <property type="component" value="Unassembled WGS sequence"/>
</dbReference>
<protein>
    <recommendedName>
        <fullName evidence="4">DUF4350 domain-containing protein</fullName>
    </recommendedName>
</protein>
<dbReference type="STRING" id="561061.SAMN05660862_2987"/>
<reference evidence="2 3" key="1">
    <citation type="submission" date="2017-04" db="EMBL/GenBank/DDBJ databases">
        <authorList>
            <person name="Afonso C.L."/>
            <person name="Miller P.J."/>
            <person name="Scott M.A."/>
            <person name="Spackman E."/>
            <person name="Goraichik I."/>
            <person name="Dimitrov K.M."/>
            <person name="Suarez D.L."/>
            <person name="Swayne D.E."/>
        </authorList>
    </citation>
    <scope>NUCLEOTIDE SEQUENCE [LARGE SCALE GENOMIC DNA]</scope>
    <source>
        <strain evidence="2 3">DSM 22418</strain>
    </source>
</reference>
<evidence type="ECO:0000313" key="2">
    <source>
        <dbReference type="EMBL" id="SMG41348.1"/>
    </source>
</evidence>
<keyword evidence="1" id="KW-1133">Transmembrane helix</keyword>
<feature type="transmembrane region" description="Helical" evidence="1">
    <location>
        <begin position="265"/>
        <end position="283"/>
    </location>
</feature>
<evidence type="ECO:0000313" key="3">
    <source>
        <dbReference type="Proteomes" id="UP000192980"/>
    </source>
</evidence>
<gene>
    <name evidence="2" type="ORF">SAMN05660862_2987</name>
</gene>
<dbReference type="AlphaFoldDB" id="A0A1X7KKW2"/>
<evidence type="ECO:0000256" key="1">
    <source>
        <dbReference type="SAM" id="Phobius"/>
    </source>
</evidence>
<evidence type="ECO:0008006" key="4">
    <source>
        <dbReference type="Google" id="ProtNLM"/>
    </source>
</evidence>